<gene>
    <name evidence="5" type="primary">prmC</name>
    <name evidence="8" type="ORF">Ga0061064_0553</name>
</gene>
<dbReference type="Gene3D" id="1.10.8.10">
    <property type="entry name" value="DNA helicase RuvA subunit, C-terminal domain"/>
    <property type="match status" value="1"/>
</dbReference>
<dbReference type="Gene3D" id="3.40.50.150">
    <property type="entry name" value="Vaccinia Virus protein VP39"/>
    <property type="match status" value="1"/>
</dbReference>
<evidence type="ECO:0000256" key="3">
    <source>
        <dbReference type="ARBA" id="ARBA00022691"/>
    </source>
</evidence>
<feature type="binding site" evidence="5">
    <location>
        <position position="191"/>
    </location>
    <ligand>
        <name>S-adenosyl-L-methionine</name>
        <dbReference type="ChEBI" id="CHEBI:59789"/>
    </ligand>
</feature>
<evidence type="ECO:0000259" key="6">
    <source>
        <dbReference type="Pfam" id="PF05175"/>
    </source>
</evidence>
<dbReference type="OrthoDB" id="9800643at2"/>
<comment type="catalytic activity">
    <reaction evidence="4 5">
        <text>L-glutaminyl-[peptide chain release factor] + S-adenosyl-L-methionine = N(5)-methyl-L-glutaminyl-[peptide chain release factor] + S-adenosyl-L-homocysteine + H(+)</text>
        <dbReference type="Rhea" id="RHEA:42896"/>
        <dbReference type="Rhea" id="RHEA-COMP:10271"/>
        <dbReference type="Rhea" id="RHEA-COMP:10272"/>
        <dbReference type="ChEBI" id="CHEBI:15378"/>
        <dbReference type="ChEBI" id="CHEBI:30011"/>
        <dbReference type="ChEBI" id="CHEBI:57856"/>
        <dbReference type="ChEBI" id="CHEBI:59789"/>
        <dbReference type="ChEBI" id="CHEBI:61891"/>
        <dbReference type="EC" id="2.1.1.297"/>
    </reaction>
</comment>
<dbReference type="HAMAP" id="MF_02126">
    <property type="entry name" value="RF_methyltr_PrmC"/>
    <property type="match status" value="1"/>
</dbReference>
<name>A0A0K6GXK4_9GAMM</name>
<dbReference type="InterPro" id="IPR007848">
    <property type="entry name" value="Small_mtfrase_dom"/>
</dbReference>
<dbReference type="EMBL" id="CYHB01000001">
    <property type="protein sequence ID" value="CUA83349.1"/>
    <property type="molecule type" value="Genomic_DNA"/>
</dbReference>
<keyword evidence="1 5" id="KW-0489">Methyltransferase</keyword>
<keyword evidence="2 5" id="KW-0808">Transferase</keyword>
<dbReference type="CDD" id="cd02440">
    <property type="entry name" value="AdoMet_MTases"/>
    <property type="match status" value="1"/>
</dbReference>
<dbReference type="InterPro" id="IPR002052">
    <property type="entry name" value="DNA_methylase_N6_adenine_CS"/>
</dbReference>
<evidence type="ECO:0000313" key="9">
    <source>
        <dbReference type="Proteomes" id="UP000182598"/>
    </source>
</evidence>
<dbReference type="InterPro" id="IPR004556">
    <property type="entry name" value="HemK-like"/>
</dbReference>
<evidence type="ECO:0000256" key="2">
    <source>
        <dbReference type="ARBA" id="ARBA00022679"/>
    </source>
</evidence>
<dbReference type="InterPro" id="IPR050320">
    <property type="entry name" value="N5-glutamine_MTase"/>
</dbReference>
<feature type="binding site" evidence="5">
    <location>
        <position position="148"/>
    </location>
    <ligand>
        <name>S-adenosyl-L-methionine</name>
        <dbReference type="ChEBI" id="CHEBI:59789"/>
    </ligand>
</feature>
<evidence type="ECO:0000313" key="8">
    <source>
        <dbReference type="EMBL" id="CUA83349.1"/>
    </source>
</evidence>
<dbReference type="Pfam" id="PF17827">
    <property type="entry name" value="PrmC_N"/>
    <property type="match status" value="1"/>
</dbReference>
<accession>A0A0K6GXK4</accession>
<proteinExistence type="inferred from homology"/>
<dbReference type="NCBIfam" id="TIGR00536">
    <property type="entry name" value="hemK_fam"/>
    <property type="match status" value="1"/>
</dbReference>
<dbReference type="Proteomes" id="UP000182598">
    <property type="component" value="Unassembled WGS sequence"/>
</dbReference>
<feature type="domain" description="Release factor glutamine methyltransferase N-terminal" evidence="7">
    <location>
        <begin position="12"/>
        <end position="81"/>
    </location>
</feature>
<dbReference type="SUPFAM" id="SSF53335">
    <property type="entry name" value="S-adenosyl-L-methionine-dependent methyltransferases"/>
    <property type="match status" value="1"/>
</dbReference>
<comment type="similarity">
    <text evidence="5">Belongs to the protein N5-glutamine methyltransferase family. PrmC subfamily.</text>
</comment>
<dbReference type="NCBIfam" id="TIGR03534">
    <property type="entry name" value="RF_mod_PrmC"/>
    <property type="match status" value="1"/>
</dbReference>
<evidence type="ECO:0000256" key="5">
    <source>
        <dbReference type="HAMAP-Rule" id="MF_02126"/>
    </source>
</evidence>
<feature type="binding site" evidence="5">
    <location>
        <begin position="125"/>
        <end position="129"/>
    </location>
    <ligand>
        <name>S-adenosyl-L-methionine</name>
        <dbReference type="ChEBI" id="CHEBI:59789"/>
    </ligand>
</feature>
<dbReference type="InterPro" id="IPR029063">
    <property type="entry name" value="SAM-dependent_MTases_sf"/>
</dbReference>
<feature type="binding site" evidence="5">
    <location>
        <begin position="191"/>
        <end position="194"/>
    </location>
    <ligand>
        <name>substrate</name>
    </ligand>
</feature>
<organism evidence="8 9">
    <name type="scientific">Pseudidiomarina woesei</name>
    <dbReference type="NCBI Taxonomy" id="1381080"/>
    <lineage>
        <taxon>Bacteria</taxon>
        <taxon>Pseudomonadati</taxon>
        <taxon>Pseudomonadota</taxon>
        <taxon>Gammaproteobacteria</taxon>
        <taxon>Alteromonadales</taxon>
        <taxon>Idiomarinaceae</taxon>
        <taxon>Pseudidiomarina</taxon>
    </lineage>
</organism>
<dbReference type="GO" id="GO:0003676">
    <property type="term" value="F:nucleic acid binding"/>
    <property type="evidence" value="ECO:0007669"/>
    <property type="project" value="InterPro"/>
</dbReference>
<protein>
    <recommendedName>
        <fullName evidence="5">Release factor glutamine methyltransferase</fullName>
        <shortName evidence="5">RF MTase</shortName>
        <ecNumber evidence="5">2.1.1.297</ecNumber>
    </recommendedName>
    <alternativeName>
        <fullName evidence="5">N5-glutamine methyltransferase PrmC</fullName>
    </alternativeName>
    <alternativeName>
        <fullName evidence="5">Protein-(glutamine-N5) MTase PrmC</fullName>
    </alternativeName>
    <alternativeName>
        <fullName evidence="5">Protein-glutamine N-methyltransferase PrmC</fullName>
    </alternativeName>
</protein>
<dbReference type="InterPro" id="IPR040758">
    <property type="entry name" value="PrmC_N"/>
</dbReference>
<dbReference type="PANTHER" id="PTHR18895:SF74">
    <property type="entry name" value="MTRF1L RELEASE FACTOR GLUTAMINE METHYLTRANSFERASE"/>
    <property type="match status" value="1"/>
</dbReference>
<evidence type="ECO:0000256" key="1">
    <source>
        <dbReference type="ARBA" id="ARBA00022603"/>
    </source>
</evidence>
<comment type="function">
    <text evidence="5">Methylates the class 1 translation termination release factors RF1/PrfA and RF2/PrfB on the glutamine residue of the universally conserved GGQ motif.</text>
</comment>
<dbReference type="AlphaFoldDB" id="A0A0K6GXK4"/>
<sequence length="289" mass="32313">MIAFTAGLTIQQALQHATEALHVHSESAKLDAEVLLAHCLERDRTYLVTWPERCLTAPQADHFAKLLEKRLAGHPVAHLLGEREFWSLPLYVNSSTLIPRPDTEVLVEQALDLTLPHNAQVLDLGTGTGAIALALKHSRPNWQLTAVDKMADAVALAKRNAERLQLAIDVQQSDWFAELSRNNKYDLVVSNPPYIDAADPHLQQGDVRFEPLSALVAKDHGLADIQQIISNARNYLTTQGWLLIEHGYQQAAAVRACFSDCGYTRINTVQDYAQLDRVTLGQWRPEYEQ</sequence>
<dbReference type="RefSeq" id="WP_055438231.1">
    <property type="nucleotide sequence ID" value="NZ_CYHB01000001.1"/>
</dbReference>
<dbReference type="GO" id="GO:0102559">
    <property type="term" value="F:peptide chain release factor N(5)-glutamine methyltransferase activity"/>
    <property type="evidence" value="ECO:0007669"/>
    <property type="project" value="UniProtKB-EC"/>
</dbReference>
<keyword evidence="3 5" id="KW-0949">S-adenosyl-L-methionine</keyword>
<feature type="binding site" evidence="5">
    <location>
        <position position="175"/>
    </location>
    <ligand>
        <name>S-adenosyl-L-methionine</name>
        <dbReference type="ChEBI" id="CHEBI:59789"/>
    </ligand>
</feature>
<dbReference type="GO" id="GO:0032259">
    <property type="term" value="P:methylation"/>
    <property type="evidence" value="ECO:0007669"/>
    <property type="project" value="UniProtKB-KW"/>
</dbReference>
<dbReference type="EC" id="2.1.1.297" evidence="5"/>
<evidence type="ECO:0000256" key="4">
    <source>
        <dbReference type="ARBA" id="ARBA00048391"/>
    </source>
</evidence>
<dbReference type="PANTHER" id="PTHR18895">
    <property type="entry name" value="HEMK METHYLTRANSFERASE"/>
    <property type="match status" value="1"/>
</dbReference>
<feature type="domain" description="Methyltransferase small" evidence="6">
    <location>
        <begin position="104"/>
        <end position="198"/>
    </location>
</feature>
<dbReference type="Pfam" id="PF05175">
    <property type="entry name" value="MTS"/>
    <property type="match status" value="1"/>
</dbReference>
<dbReference type="FunFam" id="3.40.50.150:FF:000053">
    <property type="entry name" value="Release factor glutamine methyltransferase"/>
    <property type="match status" value="1"/>
</dbReference>
<dbReference type="FunFam" id="1.10.8.10:FF:000032">
    <property type="entry name" value="Release factor glutamine methyltransferase"/>
    <property type="match status" value="1"/>
</dbReference>
<reference evidence="9" key="1">
    <citation type="submission" date="2015-08" db="EMBL/GenBank/DDBJ databases">
        <authorList>
            <person name="Varghese N."/>
        </authorList>
    </citation>
    <scope>NUCLEOTIDE SEQUENCE [LARGE SCALE GENOMIC DNA]</scope>
    <source>
        <strain evidence="9">DSM 27808</strain>
    </source>
</reference>
<dbReference type="InterPro" id="IPR019874">
    <property type="entry name" value="RF_methyltr_PrmC"/>
</dbReference>
<dbReference type="PROSITE" id="PS00092">
    <property type="entry name" value="N6_MTASE"/>
    <property type="match status" value="1"/>
</dbReference>
<keyword evidence="9" id="KW-1185">Reference proteome</keyword>
<evidence type="ECO:0000259" key="7">
    <source>
        <dbReference type="Pfam" id="PF17827"/>
    </source>
</evidence>